<reference evidence="1" key="1">
    <citation type="submission" date="2021-03" db="EMBL/GenBank/DDBJ databases">
        <authorList>
            <consortium name="DOE Joint Genome Institute"/>
            <person name="Ahrendt S."/>
            <person name="Looney B.P."/>
            <person name="Miyauchi S."/>
            <person name="Morin E."/>
            <person name="Drula E."/>
            <person name="Courty P.E."/>
            <person name="Chicoki N."/>
            <person name="Fauchery L."/>
            <person name="Kohler A."/>
            <person name="Kuo A."/>
            <person name="Labutti K."/>
            <person name="Pangilinan J."/>
            <person name="Lipzen A."/>
            <person name="Riley R."/>
            <person name="Andreopoulos W."/>
            <person name="He G."/>
            <person name="Johnson J."/>
            <person name="Barry K.W."/>
            <person name="Grigoriev I.V."/>
            <person name="Nagy L."/>
            <person name="Hibbett D."/>
            <person name="Henrissat B."/>
            <person name="Matheny P.B."/>
            <person name="Labbe J."/>
            <person name="Martin F."/>
        </authorList>
    </citation>
    <scope>NUCLEOTIDE SEQUENCE</scope>
    <source>
        <strain evidence="1">HHB10654</strain>
    </source>
</reference>
<accession>A0ACB8SRA2</accession>
<gene>
    <name evidence="1" type="ORF">BV25DRAFT_1196308</name>
</gene>
<proteinExistence type="predicted"/>
<comment type="caution">
    <text evidence="1">The sequence shown here is derived from an EMBL/GenBank/DDBJ whole genome shotgun (WGS) entry which is preliminary data.</text>
</comment>
<evidence type="ECO:0000313" key="2">
    <source>
        <dbReference type="Proteomes" id="UP000814140"/>
    </source>
</evidence>
<dbReference type="Proteomes" id="UP000814140">
    <property type="component" value="Unassembled WGS sequence"/>
</dbReference>
<name>A0ACB8SRA2_9AGAM</name>
<keyword evidence="2" id="KW-1185">Reference proteome</keyword>
<sequence>MEEEGQAVQTAPRGRWVPRHHVSTGAQSARRLLRLRRSVPRRQQPRIASANWSQILNPYPPVHHLSPCCMSLSSDEENGEPKNAQFQSFKKRRVQNLRACDRCRQKKIRCKFSKSLVHSSPKFSSGDGTQTPGSKCSHCVVSESTCVFTETTKKRGPPKRYVDSLESRLEKMEGLLSRLYPDGDFSQEIDLEPWTRSYKPAEPERSKATNISPDSSSDTSSNTHALPGIPALPPGDDSETDDEDTDHEYDLTQAEMVKHLRQICINPNHRRFYGKSSGIRLLREALDLKSEVSGTVPITMRDALSRGERRPDFWLLHPWERERFAPQPITYVFPEPDLLASLVELYFQYIAPLIPLLHRPTFMQGLVEGRHLVDAGFAGIVLLVCGTASRYSDDPRVLLDEANGHFHSAGWKYFNQVPLVGTSVLSAPGLHDLQITALAVLFLHGCSPPQACWSLCGIGLRLAQDVGAHRRRAYNAVPTVEDELWKRAFWVLYMLDIWMSSYLGRPCAISEETYDVDLPADCDDEYWENDDPSLAFKQPAGKTSTMAYFLNLIKVNLVHAYALRTIYSINKSKVAKGQGGEQWEQHVVADLDSALNNWLDAVPDHLRWDPTRENITHFLQSAALHASYYFVQITIHRPFIPSSRKPSCLSFPSLAICANAARACSHVADAQRRRMPNATSPNFQLPSFISGVILLLSLWGAKRSGVHLDASREMQDVQKCMLLLESAESRWPVAGRLRDLLFDLTHVGELPQSQIVSIPSLKRERSDREDEDLSQPSASTPGSYPASTPSASHGRQSTRSPSSDIPEASSPQQISQRAVAGSRRVLSNDAHSSNVMSTFGPPVPQPRAEPFTVTSPAGSYASNGYNSTFHSPSPADESGGLAAAVPVHDHTASAYPHIQPTSDHLNTQSTQAGVYGFTQQNFTAADFMQGMAPSKDQPALDVSGLQMAFASSPPYTESPQVSAPPPSNGSFNMLGAFAGDDLGYSQMHMGLPVQDNRVLGFMAPTQDGQVGVDSDTMMMWSNLPASLESEDWDTYLSNMIGFVNPQPSRSSGARY</sequence>
<organism evidence="1 2">
    <name type="scientific">Artomyces pyxidatus</name>
    <dbReference type="NCBI Taxonomy" id="48021"/>
    <lineage>
        <taxon>Eukaryota</taxon>
        <taxon>Fungi</taxon>
        <taxon>Dikarya</taxon>
        <taxon>Basidiomycota</taxon>
        <taxon>Agaricomycotina</taxon>
        <taxon>Agaricomycetes</taxon>
        <taxon>Russulales</taxon>
        <taxon>Auriscalpiaceae</taxon>
        <taxon>Artomyces</taxon>
    </lineage>
</organism>
<dbReference type="EMBL" id="MU277232">
    <property type="protein sequence ID" value="KAI0058762.1"/>
    <property type="molecule type" value="Genomic_DNA"/>
</dbReference>
<protein>
    <submittedName>
        <fullName evidence="1">Uncharacterized protein</fullName>
    </submittedName>
</protein>
<reference evidence="1" key="2">
    <citation type="journal article" date="2022" name="New Phytol.">
        <title>Evolutionary transition to the ectomycorrhizal habit in the genomes of a hyperdiverse lineage of mushroom-forming fungi.</title>
        <authorList>
            <person name="Looney B."/>
            <person name="Miyauchi S."/>
            <person name="Morin E."/>
            <person name="Drula E."/>
            <person name="Courty P.E."/>
            <person name="Kohler A."/>
            <person name="Kuo A."/>
            <person name="LaButti K."/>
            <person name="Pangilinan J."/>
            <person name="Lipzen A."/>
            <person name="Riley R."/>
            <person name="Andreopoulos W."/>
            <person name="He G."/>
            <person name="Johnson J."/>
            <person name="Nolan M."/>
            <person name="Tritt A."/>
            <person name="Barry K.W."/>
            <person name="Grigoriev I.V."/>
            <person name="Nagy L.G."/>
            <person name="Hibbett D."/>
            <person name="Henrissat B."/>
            <person name="Matheny P.B."/>
            <person name="Labbe J."/>
            <person name="Martin F.M."/>
        </authorList>
    </citation>
    <scope>NUCLEOTIDE SEQUENCE</scope>
    <source>
        <strain evidence="1">HHB10654</strain>
    </source>
</reference>
<evidence type="ECO:0000313" key="1">
    <source>
        <dbReference type="EMBL" id="KAI0058762.1"/>
    </source>
</evidence>